<dbReference type="CDD" id="cd20908">
    <property type="entry name" value="SUF4-like"/>
    <property type="match status" value="1"/>
</dbReference>
<evidence type="ECO:0000256" key="1">
    <source>
        <dbReference type="ARBA" id="ARBA00004123"/>
    </source>
</evidence>
<dbReference type="InterPro" id="IPR013087">
    <property type="entry name" value="Znf_C2H2_type"/>
</dbReference>
<evidence type="ECO:0000256" key="4">
    <source>
        <dbReference type="ARBA" id="ARBA00022833"/>
    </source>
</evidence>
<evidence type="ECO:0000313" key="8">
    <source>
        <dbReference type="Proteomes" id="UP001153678"/>
    </source>
</evidence>
<accession>A0A9W4WZL0</accession>
<feature type="domain" description="C2H2-type" evidence="6">
    <location>
        <begin position="32"/>
        <end position="53"/>
    </location>
</feature>
<keyword evidence="4" id="KW-0862">Zinc</keyword>
<proteinExistence type="predicted"/>
<evidence type="ECO:0000256" key="3">
    <source>
        <dbReference type="ARBA" id="ARBA00022771"/>
    </source>
</evidence>
<protein>
    <submittedName>
        <fullName evidence="7">7507_t:CDS:1</fullName>
    </submittedName>
</protein>
<dbReference type="AlphaFoldDB" id="A0A9W4WZL0"/>
<dbReference type="PANTHER" id="PTHR23215:SF0">
    <property type="entry name" value="BUB3-INTERACTING AND GLEBS MOTIF-CONTAINING PROTEIN ZNF207"/>
    <property type="match status" value="1"/>
</dbReference>
<dbReference type="GO" id="GO:0008270">
    <property type="term" value="F:zinc ion binding"/>
    <property type="evidence" value="ECO:0007669"/>
    <property type="project" value="UniProtKB-KW"/>
</dbReference>
<name>A0A9W4WZL0_9GLOM</name>
<keyword evidence="2" id="KW-0479">Metal-binding</keyword>
<keyword evidence="3" id="KW-0863">Zinc-finger</keyword>
<dbReference type="PANTHER" id="PTHR23215">
    <property type="entry name" value="ZINC FINGER PROTEIN 207"/>
    <property type="match status" value="1"/>
</dbReference>
<organism evidence="7 8">
    <name type="scientific">Funneliformis geosporum</name>
    <dbReference type="NCBI Taxonomy" id="1117311"/>
    <lineage>
        <taxon>Eukaryota</taxon>
        <taxon>Fungi</taxon>
        <taxon>Fungi incertae sedis</taxon>
        <taxon>Mucoromycota</taxon>
        <taxon>Glomeromycotina</taxon>
        <taxon>Glomeromycetes</taxon>
        <taxon>Glomerales</taxon>
        <taxon>Glomeraceae</taxon>
        <taxon>Funneliformis</taxon>
    </lineage>
</organism>
<evidence type="ECO:0000256" key="2">
    <source>
        <dbReference type="ARBA" id="ARBA00022723"/>
    </source>
</evidence>
<keyword evidence="5" id="KW-0539">Nucleus</keyword>
<comment type="subcellular location">
    <subcellularLocation>
        <location evidence="1">Nucleus</location>
    </subcellularLocation>
</comment>
<evidence type="ECO:0000313" key="7">
    <source>
        <dbReference type="EMBL" id="CAI2184210.1"/>
    </source>
</evidence>
<dbReference type="PROSITE" id="PS00028">
    <property type="entry name" value="ZINC_FINGER_C2H2_1"/>
    <property type="match status" value="1"/>
</dbReference>
<comment type="caution">
    <text evidence="7">The sequence shown here is derived from an EMBL/GenBank/DDBJ whole genome shotgun (WGS) entry which is preliminary data.</text>
</comment>
<evidence type="ECO:0000256" key="5">
    <source>
        <dbReference type="ARBA" id="ARBA00023242"/>
    </source>
</evidence>
<dbReference type="OrthoDB" id="1306014at2759"/>
<keyword evidence="8" id="KW-1185">Reference proteome</keyword>
<dbReference type="GO" id="GO:0005634">
    <property type="term" value="C:nucleus"/>
    <property type="evidence" value="ECO:0007669"/>
    <property type="project" value="UniProtKB-SubCell"/>
</dbReference>
<reference evidence="7" key="1">
    <citation type="submission" date="2022-08" db="EMBL/GenBank/DDBJ databases">
        <authorList>
            <person name="Kallberg Y."/>
            <person name="Tangrot J."/>
            <person name="Rosling A."/>
        </authorList>
    </citation>
    <scope>NUCLEOTIDE SEQUENCE</scope>
    <source>
        <strain evidence="7">Wild A</strain>
    </source>
</reference>
<dbReference type="EMBL" id="CAMKVN010003264">
    <property type="protein sequence ID" value="CAI2184210.1"/>
    <property type="molecule type" value="Genomic_DNA"/>
</dbReference>
<sequence length="289" mass="33049">MERRPWCWYCGDSDFDEEKRLILHQKEMHFKCPYCNKKCNTTRELSVHADKYHKQTIYTVPNSIKGRRSMDIKIFGMEGIPEADMKRYITEELTELTGEEQLAQHQAMMQNVPTAGQSFSYSGYNSQQNMPSLIPHQHSQFYQRPGVNLAQTYLLIRPGQIPEQCRHPISGVSQPPGGQIQPSTTGTSAIYSNNNIAPASQIYSVGILPSDPSETSTNETALYSATQETSARTGLPNIELIYRDNEVSMEEKRAELEKYRYDGDQFNQQLHAFEPPARFHASKFNERVV</sequence>
<dbReference type="Proteomes" id="UP001153678">
    <property type="component" value="Unassembled WGS sequence"/>
</dbReference>
<evidence type="ECO:0000259" key="6">
    <source>
        <dbReference type="PROSITE" id="PS00028"/>
    </source>
</evidence>
<gene>
    <name evidence="7" type="ORF">FWILDA_LOCUS11466</name>
</gene>